<name>A0A6A6RM89_9PLEO</name>
<evidence type="ECO:0000313" key="2">
    <source>
        <dbReference type="EMBL" id="KAF2635641.1"/>
    </source>
</evidence>
<accession>A0A6A6RM89</accession>
<dbReference type="Proteomes" id="UP000799753">
    <property type="component" value="Unassembled WGS sequence"/>
</dbReference>
<protein>
    <submittedName>
        <fullName evidence="2">Uncharacterized protein</fullName>
    </submittedName>
</protein>
<reference evidence="2" key="1">
    <citation type="journal article" date="2020" name="Stud. Mycol.">
        <title>101 Dothideomycetes genomes: a test case for predicting lifestyles and emergence of pathogens.</title>
        <authorList>
            <person name="Haridas S."/>
            <person name="Albert R."/>
            <person name="Binder M."/>
            <person name="Bloem J."/>
            <person name="Labutti K."/>
            <person name="Salamov A."/>
            <person name="Andreopoulos B."/>
            <person name="Baker S."/>
            <person name="Barry K."/>
            <person name="Bills G."/>
            <person name="Bluhm B."/>
            <person name="Cannon C."/>
            <person name="Castanera R."/>
            <person name="Culley D."/>
            <person name="Daum C."/>
            <person name="Ezra D."/>
            <person name="Gonzalez J."/>
            <person name="Henrissat B."/>
            <person name="Kuo A."/>
            <person name="Liang C."/>
            <person name="Lipzen A."/>
            <person name="Lutzoni F."/>
            <person name="Magnuson J."/>
            <person name="Mondo S."/>
            <person name="Nolan M."/>
            <person name="Ohm R."/>
            <person name="Pangilinan J."/>
            <person name="Park H.-J."/>
            <person name="Ramirez L."/>
            <person name="Alfaro M."/>
            <person name="Sun H."/>
            <person name="Tritt A."/>
            <person name="Yoshinaga Y."/>
            <person name="Zwiers L.-H."/>
            <person name="Turgeon B."/>
            <person name="Goodwin S."/>
            <person name="Spatafora J."/>
            <person name="Crous P."/>
            <person name="Grigoriev I."/>
        </authorList>
    </citation>
    <scope>NUCLEOTIDE SEQUENCE</scope>
    <source>
        <strain evidence="2">CBS 473.64</strain>
    </source>
</reference>
<organism evidence="2 3">
    <name type="scientific">Massarina eburnea CBS 473.64</name>
    <dbReference type="NCBI Taxonomy" id="1395130"/>
    <lineage>
        <taxon>Eukaryota</taxon>
        <taxon>Fungi</taxon>
        <taxon>Dikarya</taxon>
        <taxon>Ascomycota</taxon>
        <taxon>Pezizomycotina</taxon>
        <taxon>Dothideomycetes</taxon>
        <taxon>Pleosporomycetidae</taxon>
        <taxon>Pleosporales</taxon>
        <taxon>Massarineae</taxon>
        <taxon>Massarinaceae</taxon>
        <taxon>Massarina</taxon>
    </lineage>
</organism>
<evidence type="ECO:0000313" key="3">
    <source>
        <dbReference type="Proteomes" id="UP000799753"/>
    </source>
</evidence>
<evidence type="ECO:0000256" key="1">
    <source>
        <dbReference type="SAM" id="MobiDB-lite"/>
    </source>
</evidence>
<sequence length="158" mass="17578">MDISNLQNDLPLYLRCRSQASMNNPICTAADLGKSSDTTNFHISSKELLPDSSMREQMCIIEPNIEHVFQPPQFQFDKIDAGAPDLDALNSDAFDFDSPTLDALFNTPLPLSLDLLSFVNQRGNFYNLAEVTSSIPLQLPTTPHAEPEKSTSVQHYDC</sequence>
<feature type="region of interest" description="Disordered" evidence="1">
    <location>
        <begin position="139"/>
        <end position="158"/>
    </location>
</feature>
<dbReference type="EMBL" id="MU006805">
    <property type="protein sequence ID" value="KAF2635641.1"/>
    <property type="molecule type" value="Genomic_DNA"/>
</dbReference>
<proteinExistence type="predicted"/>
<gene>
    <name evidence="2" type="ORF">P280DRAFT_522975</name>
</gene>
<dbReference type="AlphaFoldDB" id="A0A6A6RM89"/>
<keyword evidence="3" id="KW-1185">Reference proteome</keyword>